<proteinExistence type="inferred from homology"/>
<dbReference type="EC" id="2.1.1.77" evidence="3"/>
<dbReference type="InterPro" id="IPR029063">
    <property type="entry name" value="SAM-dependent_MTases_sf"/>
</dbReference>
<reference evidence="12 13" key="1">
    <citation type="submission" date="2018-08" db="EMBL/GenBank/DDBJ databases">
        <title>Actinomadura spongicola sp. nov., isolated from marine sponge Leucetta chagosensis.</title>
        <authorList>
            <person name="Li L."/>
            <person name="Lin H.W."/>
        </authorList>
    </citation>
    <scope>NUCLEOTIDE SEQUENCE [LARGE SCALE GENOMIC DNA]</scope>
    <source>
        <strain evidence="12 13">LHW52907</strain>
    </source>
</reference>
<name>A0A372GPC0_9ACTN</name>
<dbReference type="Proteomes" id="UP000262882">
    <property type="component" value="Unassembled WGS sequence"/>
</dbReference>
<keyword evidence="13" id="KW-1185">Reference proteome</keyword>
<keyword evidence="7 12" id="KW-0808">Transferase</keyword>
<comment type="similarity">
    <text evidence="2">Belongs to the methyltransferase superfamily. L-isoaspartyl/D-aspartyl protein methyltransferase family.</text>
</comment>
<dbReference type="InterPro" id="IPR000682">
    <property type="entry name" value="PCMT"/>
</dbReference>
<protein>
    <recommendedName>
        <fullName evidence="4">Protein-L-isoaspartate O-methyltransferase</fullName>
        <ecNumber evidence="3">2.1.1.77</ecNumber>
    </recommendedName>
    <alternativeName>
        <fullName evidence="11">L-isoaspartyl protein carboxyl methyltransferase</fullName>
    </alternativeName>
    <alternativeName>
        <fullName evidence="9">Protein L-isoaspartyl methyltransferase</fullName>
    </alternativeName>
    <alternativeName>
        <fullName evidence="10">Protein-beta-aspartate methyltransferase</fullName>
    </alternativeName>
</protein>
<dbReference type="Pfam" id="PF01135">
    <property type="entry name" value="PCMT"/>
    <property type="match status" value="1"/>
</dbReference>
<evidence type="ECO:0000256" key="7">
    <source>
        <dbReference type="ARBA" id="ARBA00022679"/>
    </source>
</evidence>
<keyword evidence="5" id="KW-0963">Cytoplasm</keyword>
<keyword evidence="6 12" id="KW-0489">Methyltransferase</keyword>
<organism evidence="12 13">
    <name type="scientific">Actinomadura spongiicola</name>
    <dbReference type="NCBI Taxonomy" id="2303421"/>
    <lineage>
        <taxon>Bacteria</taxon>
        <taxon>Bacillati</taxon>
        <taxon>Actinomycetota</taxon>
        <taxon>Actinomycetes</taxon>
        <taxon>Streptosporangiales</taxon>
        <taxon>Thermomonosporaceae</taxon>
        <taxon>Actinomadura</taxon>
    </lineage>
</organism>
<evidence type="ECO:0000256" key="2">
    <source>
        <dbReference type="ARBA" id="ARBA00005369"/>
    </source>
</evidence>
<sequence length="384" mass="40840">MTTPTADEARRVAARVDRLADALQAVGDLTDPRIRRALHVVPRHLFAPDRGWCAPDGPGERQVIDKRRDSEGWWEAVYSDASIVTQVDDGRGDPAGGVGEATSSLSAPGAVVAFLELLDLQPGDRILEIGTGTGWTAALLTALGAHVTTVEVDSGLAEQAAARLERHGNGVEVLVQDGAIGAPGRGSFDAVHVTCGVTHLPYAWVEQTRPGGRIAAPWMPEWGDGHKLNLTVTGDGLASGRLVGGADYMMLRAQRGTLRVPSDTSDARETGTRIDPRRVAYESYGADAAIAGLLPDVAGVACDGDRFELVLADVAGTSWARCRRTGTAEHQVLQAGPRNLWGEVADAYQRWESWGRPGRGRFGLSVGPGGQVVWLDDPSNVLRR</sequence>
<evidence type="ECO:0000256" key="10">
    <source>
        <dbReference type="ARBA" id="ARBA00031323"/>
    </source>
</evidence>
<dbReference type="SUPFAM" id="SSF53335">
    <property type="entry name" value="S-adenosyl-L-methionine-dependent methyltransferases"/>
    <property type="match status" value="1"/>
</dbReference>
<dbReference type="OrthoDB" id="3501659at2"/>
<evidence type="ECO:0000256" key="8">
    <source>
        <dbReference type="ARBA" id="ARBA00022691"/>
    </source>
</evidence>
<dbReference type="PANTHER" id="PTHR11579:SF0">
    <property type="entry name" value="PROTEIN-L-ISOASPARTATE(D-ASPARTATE) O-METHYLTRANSFERASE"/>
    <property type="match status" value="1"/>
</dbReference>
<evidence type="ECO:0000256" key="4">
    <source>
        <dbReference type="ARBA" id="ARBA00013346"/>
    </source>
</evidence>
<dbReference type="GO" id="GO:0004719">
    <property type="term" value="F:protein-L-isoaspartate (D-aspartate) O-methyltransferase activity"/>
    <property type="evidence" value="ECO:0007669"/>
    <property type="project" value="UniProtKB-EC"/>
</dbReference>
<evidence type="ECO:0000313" key="13">
    <source>
        <dbReference type="Proteomes" id="UP000262882"/>
    </source>
</evidence>
<evidence type="ECO:0000256" key="6">
    <source>
        <dbReference type="ARBA" id="ARBA00022603"/>
    </source>
</evidence>
<dbReference type="PANTHER" id="PTHR11579">
    <property type="entry name" value="PROTEIN-L-ISOASPARTATE O-METHYLTRANSFERASE"/>
    <property type="match status" value="1"/>
</dbReference>
<keyword evidence="8" id="KW-0949">S-adenosyl-L-methionine</keyword>
<dbReference type="Gene3D" id="3.40.50.150">
    <property type="entry name" value="Vaccinia Virus protein VP39"/>
    <property type="match status" value="1"/>
</dbReference>
<dbReference type="AlphaFoldDB" id="A0A372GPC0"/>
<evidence type="ECO:0000256" key="5">
    <source>
        <dbReference type="ARBA" id="ARBA00022490"/>
    </source>
</evidence>
<dbReference type="CDD" id="cd02440">
    <property type="entry name" value="AdoMet_MTases"/>
    <property type="match status" value="1"/>
</dbReference>
<evidence type="ECO:0000256" key="11">
    <source>
        <dbReference type="ARBA" id="ARBA00031350"/>
    </source>
</evidence>
<evidence type="ECO:0000256" key="1">
    <source>
        <dbReference type="ARBA" id="ARBA00004496"/>
    </source>
</evidence>
<evidence type="ECO:0000256" key="3">
    <source>
        <dbReference type="ARBA" id="ARBA00011890"/>
    </source>
</evidence>
<comment type="subcellular location">
    <subcellularLocation>
        <location evidence="1">Cytoplasm</location>
    </subcellularLocation>
</comment>
<evidence type="ECO:0000313" key="12">
    <source>
        <dbReference type="EMBL" id="RFS87214.1"/>
    </source>
</evidence>
<dbReference type="GO" id="GO:0005737">
    <property type="term" value="C:cytoplasm"/>
    <property type="evidence" value="ECO:0007669"/>
    <property type="project" value="UniProtKB-SubCell"/>
</dbReference>
<evidence type="ECO:0000256" key="9">
    <source>
        <dbReference type="ARBA" id="ARBA00030757"/>
    </source>
</evidence>
<comment type="caution">
    <text evidence="12">The sequence shown here is derived from an EMBL/GenBank/DDBJ whole genome shotgun (WGS) entry which is preliminary data.</text>
</comment>
<gene>
    <name evidence="12" type="ORF">D0T12_02950</name>
</gene>
<accession>A0A372GPC0</accession>
<dbReference type="EMBL" id="QVNQ01000001">
    <property type="protein sequence ID" value="RFS87214.1"/>
    <property type="molecule type" value="Genomic_DNA"/>
</dbReference>
<dbReference type="GO" id="GO:0032259">
    <property type="term" value="P:methylation"/>
    <property type="evidence" value="ECO:0007669"/>
    <property type="project" value="UniProtKB-KW"/>
</dbReference>